<keyword evidence="1" id="KW-0732">Signal</keyword>
<comment type="caution">
    <text evidence="2">The sequence shown here is derived from an EMBL/GenBank/DDBJ whole genome shotgun (WGS) entry which is preliminary data.</text>
</comment>
<keyword evidence="3" id="KW-1185">Reference proteome</keyword>
<evidence type="ECO:0000313" key="2">
    <source>
        <dbReference type="EMBL" id="KAB0373540.1"/>
    </source>
</evidence>
<evidence type="ECO:0000256" key="1">
    <source>
        <dbReference type="SAM" id="SignalP"/>
    </source>
</evidence>
<proteinExistence type="predicted"/>
<sequence length="196" mass="22187">MWQLVFLTLSCDLAVATAHSGSRKGMDIAAGKKQYQVQHGACSYTFLLPETDHCRSPPSAYVPNAVQRDAPLDYDDSVQRLQVLENIMENNTQWLMKPSALHSLLTRGVASNQRTENNRNVSERLALSLWCFKKKYLKFTDVQIVMLNLESMQPYRFACLEGKLLSSTSARGLSGLSAREQVRVCARLLYWLLVLE</sequence>
<dbReference type="Proteomes" id="UP000326062">
    <property type="component" value="Chromosome 11"/>
</dbReference>
<feature type="chain" id="PRO_5024348362" description="Angiopoietin-2" evidence="1">
    <location>
        <begin position="19"/>
        <end position="196"/>
    </location>
</feature>
<dbReference type="EMBL" id="VCEB01000009">
    <property type="protein sequence ID" value="KAB0373540.1"/>
    <property type="molecule type" value="Genomic_DNA"/>
</dbReference>
<gene>
    <name evidence="2" type="ORF">FD755_015199</name>
</gene>
<protein>
    <recommendedName>
        <fullName evidence="4">Angiopoietin-2</fullName>
    </recommendedName>
</protein>
<feature type="signal peptide" evidence="1">
    <location>
        <begin position="1"/>
        <end position="18"/>
    </location>
</feature>
<evidence type="ECO:0000313" key="3">
    <source>
        <dbReference type="Proteomes" id="UP000326062"/>
    </source>
</evidence>
<evidence type="ECO:0008006" key="4">
    <source>
        <dbReference type="Google" id="ProtNLM"/>
    </source>
</evidence>
<reference evidence="2 3" key="1">
    <citation type="submission" date="2019-06" db="EMBL/GenBank/DDBJ databases">
        <title>Discovery of a novel chromosome fission-fusion reversal in muntjac.</title>
        <authorList>
            <person name="Mudd A.B."/>
            <person name="Bredeson J.V."/>
            <person name="Baum R."/>
            <person name="Hockemeyer D."/>
            <person name="Rokhsar D.S."/>
        </authorList>
    </citation>
    <scope>NUCLEOTIDE SEQUENCE [LARGE SCALE GENOMIC DNA]</scope>
    <source>
        <strain evidence="2">UCam_UCB_Mr</strain>
        <tissue evidence="2">Fibroblast cell line</tissue>
    </source>
</reference>
<dbReference type="AlphaFoldDB" id="A0A5N3XI00"/>
<name>A0A5N3XI00_MUNRE</name>
<accession>A0A5N3XI00</accession>
<organism evidence="2 3">
    <name type="scientific">Muntiacus reevesi</name>
    <name type="common">Reeves' muntjac</name>
    <name type="synonym">Cervus reevesi</name>
    <dbReference type="NCBI Taxonomy" id="9886"/>
    <lineage>
        <taxon>Eukaryota</taxon>
        <taxon>Metazoa</taxon>
        <taxon>Chordata</taxon>
        <taxon>Craniata</taxon>
        <taxon>Vertebrata</taxon>
        <taxon>Euteleostomi</taxon>
        <taxon>Mammalia</taxon>
        <taxon>Eutheria</taxon>
        <taxon>Laurasiatheria</taxon>
        <taxon>Artiodactyla</taxon>
        <taxon>Ruminantia</taxon>
        <taxon>Pecora</taxon>
        <taxon>Cervidae</taxon>
        <taxon>Muntiacinae</taxon>
        <taxon>Muntiacus</taxon>
    </lineage>
</organism>